<gene>
    <name evidence="1" type="ORF">SAMN04488135_101388</name>
</gene>
<dbReference type="Proteomes" id="UP000184226">
    <property type="component" value="Unassembled WGS sequence"/>
</dbReference>
<evidence type="ECO:0000313" key="2">
    <source>
        <dbReference type="Proteomes" id="UP000184226"/>
    </source>
</evidence>
<name>A0A1M5N3N4_9BURK</name>
<organism evidence="1 2">
    <name type="scientific">Pollutimonas bauzanensis</name>
    <dbReference type="NCBI Taxonomy" id="658167"/>
    <lineage>
        <taxon>Bacteria</taxon>
        <taxon>Pseudomonadati</taxon>
        <taxon>Pseudomonadota</taxon>
        <taxon>Betaproteobacteria</taxon>
        <taxon>Burkholderiales</taxon>
        <taxon>Alcaligenaceae</taxon>
        <taxon>Pollutimonas</taxon>
    </lineage>
</organism>
<proteinExistence type="predicted"/>
<dbReference type="EMBL" id="FQXE01000001">
    <property type="protein sequence ID" value="SHG83603.1"/>
    <property type="molecule type" value="Genomic_DNA"/>
</dbReference>
<protein>
    <submittedName>
        <fullName evidence="1">RelE toxin of RelE / RelB toxin-antitoxin system</fullName>
    </submittedName>
</protein>
<dbReference type="InterPro" id="IPR009387">
    <property type="entry name" value="HigB-2"/>
</dbReference>
<sequence>MSLSGPPFILLPIRCKISIARRRAPLLSGQVKAGLVVHNNVDGRLMTISNHTPMAYDMAMEFIETPIFTDQILKLLDDDGYAKFQQELAANPAIGDLIPGGGGIRKLRVRRPGTGKRGGLRVIYYWITADDQILLLLAYAKAKQGNLTPAQVEVLRELVKDL</sequence>
<keyword evidence="2" id="KW-1185">Reference proteome</keyword>
<evidence type="ECO:0000313" key="1">
    <source>
        <dbReference type="EMBL" id="SHG83603.1"/>
    </source>
</evidence>
<dbReference type="Pfam" id="PF06296">
    <property type="entry name" value="RelE"/>
    <property type="match status" value="1"/>
</dbReference>
<reference evidence="1 2" key="1">
    <citation type="submission" date="2016-11" db="EMBL/GenBank/DDBJ databases">
        <authorList>
            <person name="Jaros S."/>
            <person name="Januszkiewicz K."/>
            <person name="Wedrychowicz H."/>
        </authorList>
    </citation>
    <scope>NUCLEOTIDE SEQUENCE [LARGE SCALE GENOMIC DNA]</scope>
    <source>
        <strain evidence="1 2">CGMCC 1.10190</strain>
    </source>
</reference>
<dbReference type="STRING" id="658167.SAMN04488135_101388"/>
<accession>A0A1M5N3N4</accession>
<dbReference type="AlphaFoldDB" id="A0A1M5N3N4"/>